<dbReference type="EMBL" id="DRQG01000077">
    <property type="protein sequence ID" value="HGY55661.1"/>
    <property type="molecule type" value="Genomic_DNA"/>
</dbReference>
<organism evidence="2">
    <name type="scientific">Caldithrix abyssi</name>
    <dbReference type="NCBI Taxonomy" id="187145"/>
    <lineage>
        <taxon>Bacteria</taxon>
        <taxon>Pseudomonadati</taxon>
        <taxon>Calditrichota</taxon>
        <taxon>Calditrichia</taxon>
        <taxon>Calditrichales</taxon>
        <taxon>Calditrichaceae</taxon>
        <taxon>Caldithrix</taxon>
    </lineage>
</organism>
<reference evidence="2" key="1">
    <citation type="journal article" date="2020" name="mSystems">
        <title>Genome- and Community-Level Interaction Insights into Carbon Utilization and Element Cycling Functions of Hydrothermarchaeota in Hydrothermal Sediment.</title>
        <authorList>
            <person name="Zhou Z."/>
            <person name="Liu Y."/>
            <person name="Xu W."/>
            <person name="Pan J."/>
            <person name="Luo Z.H."/>
            <person name="Li M."/>
        </authorList>
    </citation>
    <scope>NUCLEOTIDE SEQUENCE [LARGE SCALE GENOMIC DNA]</scope>
    <source>
        <strain evidence="2">HyVt-577</strain>
    </source>
</reference>
<accession>A0A7V4U0B3</accession>
<name>A0A7V4U0B3_CALAY</name>
<sequence length="144" mass="16085">MNLFIKEDVFKSNEFYNIPLVEDMGEVHVDGPFNSGGNYNLGELIKNFRKKDTPFITVRSVDNGLSADGILQGDFLTVDLKARVRDGDIVAVKLGSRLFIRKKFTQKNLVRLETSGENSQPVIIDPKTPGFEIIGKVSAVIREL</sequence>
<evidence type="ECO:0000313" key="2">
    <source>
        <dbReference type="EMBL" id="HGY55661.1"/>
    </source>
</evidence>
<dbReference type="Gene3D" id="2.10.109.10">
    <property type="entry name" value="Umud Fragment, subunit A"/>
    <property type="match status" value="1"/>
</dbReference>
<protein>
    <recommendedName>
        <fullName evidence="1">Peptidase S24/S26A/S26B/S26C domain-containing protein</fullName>
    </recommendedName>
</protein>
<evidence type="ECO:0000259" key="1">
    <source>
        <dbReference type="Pfam" id="PF00717"/>
    </source>
</evidence>
<dbReference type="InterPro" id="IPR015927">
    <property type="entry name" value="Peptidase_S24_S26A/B/C"/>
</dbReference>
<dbReference type="Proteomes" id="UP000885779">
    <property type="component" value="Unassembled WGS sequence"/>
</dbReference>
<dbReference type="SUPFAM" id="SSF51306">
    <property type="entry name" value="LexA/Signal peptidase"/>
    <property type="match status" value="1"/>
</dbReference>
<gene>
    <name evidence="2" type="ORF">ENK44_08175</name>
</gene>
<feature type="domain" description="Peptidase S24/S26A/S26B/S26C" evidence="1">
    <location>
        <begin position="52"/>
        <end position="137"/>
    </location>
</feature>
<dbReference type="AlphaFoldDB" id="A0A7V4U0B3"/>
<dbReference type="Pfam" id="PF00717">
    <property type="entry name" value="Peptidase_S24"/>
    <property type="match status" value="1"/>
</dbReference>
<proteinExistence type="predicted"/>
<comment type="caution">
    <text evidence="2">The sequence shown here is derived from an EMBL/GenBank/DDBJ whole genome shotgun (WGS) entry which is preliminary data.</text>
</comment>
<dbReference type="InterPro" id="IPR036286">
    <property type="entry name" value="LexA/Signal_pep-like_sf"/>
</dbReference>